<dbReference type="InterPro" id="IPR036084">
    <property type="entry name" value="Ser_inhib-like_sf"/>
</dbReference>
<keyword evidence="3" id="KW-0732">Signal</keyword>
<dbReference type="GO" id="GO:0030414">
    <property type="term" value="F:peptidase inhibitor activity"/>
    <property type="evidence" value="ECO:0007669"/>
    <property type="project" value="UniProtKB-KW"/>
</dbReference>
<dbReference type="PANTHER" id="PTHR23259">
    <property type="entry name" value="RIDDLE"/>
    <property type="match status" value="1"/>
</dbReference>
<dbReference type="EMBL" id="GEFH01001617">
    <property type="protein sequence ID" value="JAP66964.1"/>
    <property type="molecule type" value="mRNA"/>
</dbReference>
<keyword evidence="1" id="KW-0646">Protease inhibitor</keyword>
<dbReference type="SUPFAM" id="SSF57567">
    <property type="entry name" value="Serine protease inhibitors"/>
    <property type="match status" value="1"/>
</dbReference>
<evidence type="ECO:0000259" key="4">
    <source>
        <dbReference type="Pfam" id="PF01826"/>
    </source>
</evidence>
<feature type="domain" description="TIL" evidence="4">
    <location>
        <begin position="50"/>
        <end position="107"/>
    </location>
</feature>
<evidence type="ECO:0000256" key="1">
    <source>
        <dbReference type="ARBA" id="ARBA00022690"/>
    </source>
</evidence>
<sequence length="128" mass="14405">MRKMLTVSCLFMVLAIAIAFTARAAGNPSENPSATGAGEASSVPKAVPVCGPNERYKTCRSSTCGERSCKTRFSLFRKCTTDCVSRCFCRRRYYRNYDGRCVRLWKCGKWIASFKEKLQEVFKGSRAE</sequence>
<dbReference type="Pfam" id="PF01826">
    <property type="entry name" value="TIL"/>
    <property type="match status" value="1"/>
</dbReference>
<protein>
    <submittedName>
        <fullName evidence="5">Putative tick til 16</fullName>
    </submittedName>
</protein>
<evidence type="ECO:0000256" key="3">
    <source>
        <dbReference type="SAM" id="SignalP"/>
    </source>
</evidence>
<dbReference type="Gene3D" id="2.10.25.10">
    <property type="entry name" value="Laminin"/>
    <property type="match status" value="1"/>
</dbReference>
<dbReference type="PANTHER" id="PTHR23259:SF69">
    <property type="entry name" value="GEO11767P1-RELATED"/>
    <property type="match status" value="1"/>
</dbReference>
<reference evidence="5" key="1">
    <citation type="journal article" date="2017" name="Ticks Tick Borne Dis.">
        <title>An insight into the sialome of Hyalomma excavatum.</title>
        <authorList>
            <person name="Ribeiro J.M."/>
            <person name="Slovak M."/>
            <person name="Francischetti I.M."/>
        </authorList>
    </citation>
    <scope>NUCLEOTIDE SEQUENCE</scope>
    <source>
        <strain evidence="5">Samish</strain>
        <tissue evidence="5">Salivary glands</tissue>
    </source>
</reference>
<proteinExistence type="evidence at transcript level"/>
<dbReference type="InterPro" id="IPR051368">
    <property type="entry name" value="SerProtInhib-TIL_Domain"/>
</dbReference>
<feature type="signal peptide" evidence="3">
    <location>
        <begin position="1"/>
        <end position="24"/>
    </location>
</feature>
<evidence type="ECO:0000256" key="2">
    <source>
        <dbReference type="ARBA" id="ARBA00023157"/>
    </source>
</evidence>
<accession>A0A131XHF1</accession>
<dbReference type="InterPro" id="IPR002919">
    <property type="entry name" value="TIL_dom"/>
</dbReference>
<dbReference type="AlphaFoldDB" id="A0A131XHF1"/>
<evidence type="ECO:0000313" key="5">
    <source>
        <dbReference type="EMBL" id="JAP66964.1"/>
    </source>
</evidence>
<feature type="chain" id="PRO_5007283797" evidence="3">
    <location>
        <begin position="25"/>
        <end position="128"/>
    </location>
</feature>
<keyword evidence="2" id="KW-1015">Disulfide bond</keyword>
<organism evidence="5">
    <name type="scientific">Hyalomma excavatum</name>
    <dbReference type="NCBI Taxonomy" id="257692"/>
    <lineage>
        <taxon>Eukaryota</taxon>
        <taxon>Metazoa</taxon>
        <taxon>Ecdysozoa</taxon>
        <taxon>Arthropoda</taxon>
        <taxon>Chelicerata</taxon>
        <taxon>Arachnida</taxon>
        <taxon>Acari</taxon>
        <taxon>Parasitiformes</taxon>
        <taxon>Ixodida</taxon>
        <taxon>Ixodoidea</taxon>
        <taxon>Ixodidae</taxon>
        <taxon>Hyalomminae</taxon>
        <taxon>Hyalomma</taxon>
    </lineage>
</organism>
<name>A0A131XHF1_9ACAR</name>